<accession>A0A8K0DQV7</accession>
<evidence type="ECO:0000313" key="13">
    <source>
        <dbReference type="Proteomes" id="UP000801492"/>
    </source>
</evidence>
<dbReference type="CDD" id="cd20452">
    <property type="entry name" value="Tudor_dPCL-like"/>
    <property type="match status" value="1"/>
</dbReference>
<dbReference type="GO" id="GO:0003682">
    <property type="term" value="F:chromatin binding"/>
    <property type="evidence" value="ECO:0007669"/>
    <property type="project" value="TreeGrafter"/>
</dbReference>
<evidence type="ECO:0000256" key="7">
    <source>
        <dbReference type="ARBA" id="ARBA00022853"/>
    </source>
</evidence>
<proteinExistence type="inferred from homology"/>
<dbReference type="Pfam" id="PF14061">
    <property type="entry name" value="Mtf2_C"/>
    <property type="match status" value="1"/>
</dbReference>
<evidence type="ECO:0000256" key="8">
    <source>
        <dbReference type="ARBA" id="ARBA00023242"/>
    </source>
</evidence>
<evidence type="ECO:0000313" key="12">
    <source>
        <dbReference type="EMBL" id="KAF2904810.1"/>
    </source>
</evidence>
<evidence type="ECO:0000256" key="10">
    <source>
        <dbReference type="SAM" id="MobiDB-lite"/>
    </source>
</evidence>
<dbReference type="InterPro" id="IPR002999">
    <property type="entry name" value="Tudor"/>
</dbReference>
<feature type="domain" description="PHD-type" evidence="11">
    <location>
        <begin position="102"/>
        <end position="157"/>
    </location>
</feature>
<evidence type="ECO:0000256" key="9">
    <source>
        <dbReference type="PROSITE-ProRule" id="PRU00146"/>
    </source>
</evidence>
<evidence type="ECO:0000256" key="1">
    <source>
        <dbReference type="ARBA" id="ARBA00004123"/>
    </source>
</evidence>
<dbReference type="InterPro" id="IPR019786">
    <property type="entry name" value="Zinc_finger_PHD-type_CS"/>
</dbReference>
<evidence type="ECO:0000256" key="6">
    <source>
        <dbReference type="ARBA" id="ARBA00022833"/>
    </source>
</evidence>
<dbReference type="FunFam" id="3.90.980.20:FF:000001">
    <property type="entry name" value="metal-response element-binding transcription factor 2 isoform X1"/>
    <property type="match status" value="1"/>
</dbReference>
<dbReference type="PROSITE" id="PS50016">
    <property type="entry name" value="ZF_PHD_2"/>
    <property type="match status" value="1"/>
</dbReference>
<keyword evidence="5 9" id="KW-0863">Zinc-finger</keyword>
<dbReference type="SMART" id="SM00333">
    <property type="entry name" value="TUDOR"/>
    <property type="match status" value="1"/>
</dbReference>
<keyword evidence="4" id="KW-0677">Repeat</keyword>
<dbReference type="OrthoDB" id="10033786at2759"/>
<dbReference type="GO" id="GO:0008270">
    <property type="term" value="F:zinc ion binding"/>
    <property type="evidence" value="ECO:0007669"/>
    <property type="project" value="UniProtKB-KW"/>
</dbReference>
<dbReference type="Pfam" id="PF18104">
    <property type="entry name" value="Tudor_2"/>
    <property type="match status" value="1"/>
</dbReference>
<keyword evidence="6" id="KW-0862">Zinc</keyword>
<evidence type="ECO:0000256" key="5">
    <source>
        <dbReference type="ARBA" id="ARBA00022771"/>
    </source>
</evidence>
<keyword evidence="13" id="KW-1185">Reference proteome</keyword>
<dbReference type="Proteomes" id="UP000801492">
    <property type="component" value="Unassembled WGS sequence"/>
</dbReference>
<organism evidence="12 13">
    <name type="scientific">Ignelater luminosus</name>
    <name type="common">Cucubano</name>
    <name type="synonym">Pyrophorus luminosus</name>
    <dbReference type="NCBI Taxonomy" id="2038154"/>
    <lineage>
        <taxon>Eukaryota</taxon>
        <taxon>Metazoa</taxon>
        <taxon>Ecdysozoa</taxon>
        <taxon>Arthropoda</taxon>
        <taxon>Hexapoda</taxon>
        <taxon>Insecta</taxon>
        <taxon>Pterygota</taxon>
        <taxon>Neoptera</taxon>
        <taxon>Endopterygota</taxon>
        <taxon>Coleoptera</taxon>
        <taxon>Polyphaga</taxon>
        <taxon>Elateriformia</taxon>
        <taxon>Elateroidea</taxon>
        <taxon>Elateridae</taxon>
        <taxon>Agrypninae</taxon>
        <taxon>Pyrophorini</taxon>
        <taxon>Ignelater</taxon>
    </lineage>
</organism>
<comment type="subcellular location">
    <subcellularLocation>
        <location evidence="1">Nucleus</location>
    </subcellularLocation>
</comment>
<dbReference type="PROSITE" id="PS01359">
    <property type="entry name" value="ZF_PHD_1"/>
    <property type="match status" value="1"/>
</dbReference>
<dbReference type="AlphaFoldDB" id="A0A8K0DQV7"/>
<feature type="region of interest" description="Disordered" evidence="10">
    <location>
        <begin position="1"/>
        <end position="33"/>
    </location>
</feature>
<dbReference type="InterPro" id="IPR040477">
    <property type="entry name" value="KDM4-like_Tudor"/>
</dbReference>
<dbReference type="GO" id="GO:0045814">
    <property type="term" value="P:negative regulation of gene expression, epigenetic"/>
    <property type="evidence" value="ECO:0007669"/>
    <property type="project" value="TreeGrafter"/>
</dbReference>
<evidence type="ECO:0000256" key="2">
    <source>
        <dbReference type="ARBA" id="ARBA00008084"/>
    </source>
</evidence>
<evidence type="ECO:0000256" key="4">
    <source>
        <dbReference type="ARBA" id="ARBA00022737"/>
    </source>
</evidence>
<feature type="region of interest" description="Disordered" evidence="10">
    <location>
        <begin position="738"/>
        <end position="802"/>
    </location>
</feature>
<keyword evidence="8" id="KW-0539">Nucleus</keyword>
<protein>
    <recommendedName>
        <fullName evidence="11">PHD-type domain-containing protein</fullName>
    </recommendedName>
</protein>
<feature type="compositionally biased region" description="Low complexity" evidence="10">
    <location>
        <begin position="533"/>
        <end position="556"/>
    </location>
</feature>
<dbReference type="SUPFAM" id="SSF63748">
    <property type="entry name" value="Tudor/PWWP/MBT"/>
    <property type="match status" value="1"/>
</dbReference>
<feature type="compositionally biased region" description="Basic and acidic residues" evidence="10">
    <location>
        <begin position="773"/>
        <end position="784"/>
    </location>
</feature>
<dbReference type="InterPro" id="IPR011011">
    <property type="entry name" value="Znf_FYVE_PHD"/>
</dbReference>
<dbReference type="GO" id="GO:0003677">
    <property type="term" value="F:DNA binding"/>
    <property type="evidence" value="ECO:0007669"/>
    <property type="project" value="TreeGrafter"/>
</dbReference>
<feature type="region of interest" description="Disordered" evidence="10">
    <location>
        <begin position="485"/>
        <end position="570"/>
    </location>
</feature>
<comment type="caution">
    <text evidence="12">The sequence shown here is derived from an EMBL/GenBank/DDBJ whole genome shotgun (WGS) entry which is preliminary data.</text>
</comment>
<keyword evidence="7" id="KW-0156">Chromatin regulator</keyword>
<gene>
    <name evidence="12" type="ORF">ILUMI_01375</name>
</gene>
<dbReference type="InterPro" id="IPR019787">
    <property type="entry name" value="Znf_PHD-finger"/>
</dbReference>
<feature type="compositionally biased region" description="Polar residues" evidence="10">
    <location>
        <begin position="743"/>
        <end position="759"/>
    </location>
</feature>
<dbReference type="Gene3D" id="3.90.980.20">
    <property type="match status" value="1"/>
</dbReference>
<keyword evidence="3" id="KW-0479">Metal-binding</keyword>
<dbReference type="GO" id="GO:0005634">
    <property type="term" value="C:nucleus"/>
    <property type="evidence" value="ECO:0007669"/>
    <property type="project" value="UniProtKB-SubCell"/>
</dbReference>
<reference evidence="12" key="1">
    <citation type="submission" date="2019-08" db="EMBL/GenBank/DDBJ databases">
        <title>The genome of the North American firefly Photinus pyralis.</title>
        <authorList>
            <consortium name="Photinus pyralis genome working group"/>
            <person name="Fallon T.R."/>
            <person name="Sander Lower S.E."/>
            <person name="Weng J.-K."/>
        </authorList>
    </citation>
    <scope>NUCLEOTIDE SEQUENCE</scope>
    <source>
        <strain evidence="12">TRF0915ILg1</strain>
        <tissue evidence="12">Whole body</tissue>
    </source>
</reference>
<dbReference type="PANTHER" id="PTHR12628:SF21">
    <property type="entry name" value="PHD-TYPE DOMAIN-CONTAINING PROTEIN"/>
    <property type="match status" value="1"/>
</dbReference>
<dbReference type="Gene3D" id="3.30.40.10">
    <property type="entry name" value="Zinc/RING finger domain, C3HC4 (zinc finger)"/>
    <property type="match status" value="1"/>
</dbReference>
<dbReference type="Gene3D" id="2.30.30.140">
    <property type="match status" value="1"/>
</dbReference>
<dbReference type="InterPro" id="IPR001965">
    <property type="entry name" value="Znf_PHD"/>
</dbReference>
<dbReference type="InterPro" id="IPR025894">
    <property type="entry name" value="Mtf2_C_dom"/>
</dbReference>
<evidence type="ECO:0000256" key="3">
    <source>
        <dbReference type="ARBA" id="ARBA00022723"/>
    </source>
</evidence>
<name>A0A8K0DQV7_IGNLU</name>
<dbReference type="PANTHER" id="PTHR12628">
    <property type="entry name" value="POLYCOMB-LIKE TRANSCRIPTION FACTOR"/>
    <property type="match status" value="1"/>
</dbReference>
<feature type="region of interest" description="Disordered" evidence="10">
    <location>
        <begin position="595"/>
        <end position="625"/>
    </location>
</feature>
<sequence length="853" mass="96699">MTSILNPVSIQTSSLRKKKSSGETETEQTAVPDSTTVVDKEKIDFSPGQDVLLKHKDGCYYLGTVVAIDSVREQYLVKFGDNTQSWSSVKNLKKPKPKQEDLLLCVVCKKSAPKDSHEITVCDTCSRGYHQHCHDPKIPNDCQKDGNTWMCKRCWNTERLRQRKSSESKIIKKENIRKSFSGIEYNRSSIPRSFPYNLDALTWDEYHRVNIEKIYCYCGGNGEWYTQMLQCSRCRQWFHEKCVRCLRYPLYCGDRFYVFVCAICNDGVEFLRRLELNWVELVHLMLFNLTAFNVMKYYDLDSVIIPYINDNWHALQLPPKIYNISTYDRRKNILSVLTNNRNRFKCGREIKKRTAIWGLRVRLPPPAPCIHVPPTGPIDEEQLKQLCQNSRKIRFLPLEKTDNGSVSNMIVPVDNHMLNLMMGTAYLENVQSESESPCPSPEADQEDFSVHCKYNVFKTDFRGAGCAKKSVPFPKISLQRKKRMLTLGNRERDKPLRKQKQKCGKVGTIRKTTSEGYRSNKRLSVDNRNNRNSESLPLTPPTSVSAPPTPPASSTSMSGTDLGADYNENSNTFAQNLSDLSKGVSNKLTKSNLTKSNLSSRLESNSVELNTPCDTSGDETSSKSTLDLIIPPPKDFKGQNNPFLTLLRGSNYEQNKKRRSKDAITLPLPLTAVIPGGPIVRPMKRQLSEKDICIGPNGEVKRRRLRRGRISQLTTYAVGQPTASKTAAVVPVRPDAKEWGQRNVRTSLNQTSPTGSQIGNCVDYALNARRMKQKQDKSQEKEKSSNPPTPKHSPVKQEPDIDMDDLKSSVNIYFGAANRIAAGERFTVKAKRVLPTGKLQYLMEWQGSSNGMT</sequence>
<comment type="similarity">
    <text evidence="2">Belongs to the Polycomblike family.</text>
</comment>
<evidence type="ECO:0000259" key="11">
    <source>
        <dbReference type="PROSITE" id="PS50016"/>
    </source>
</evidence>
<dbReference type="InterPro" id="IPR013083">
    <property type="entry name" value="Znf_RING/FYVE/PHD"/>
</dbReference>
<dbReference type="EMBL" id="VTPC01000674">
    <property type="protein sequence ID" value="KAF2904810.1"/>
    <property type="molecule type" value="Genomic_DNA"/>
</dbReference>
<dbReference type="SMART" id="SM00249">
    <property type="entry name" value="PHD"/>
    <property type="match status" value="2"/>
</dbReference>
<feature type="compositionally biased region" description="Polar residues" evidence="10">
    <location>
        <begin position="1"/>
        <end position="14"/>
    </location>
</feature>
<dbReference type="SUPFAM" id="SSF57903">
    <property type="entry name" value="FYVE/PHD zinc finger"/>
    <property type="match status" value="2"/>
</dbReference>
<dbReference type="Pfam" id="PF00628">
    <property type="entry name" value="PHD"/>
    <property type="match status" value="1"/>
</dbReference>